<keyword evidence="6 9" id="KW-0378">Hydrolase</keyword>
<accession>A0A853K9K9</accession>
<dbReference type="GO" id="GO:0046872">
    <property type="term" value="F:metal ion binding"/>
    <property type="evidence" value="ECO:0007669"/>
    <property type="project" value="UniProtKB-UniRule"/>
</dbReference>
<proteinExistence type="inferred from homology"/>
<comment type="subunit">
    <text evidence="9">Homodimer, forms a heterotetramer with a Cas1 homodimer.</text>
</comment>
<evidence type="ECO:0000256" key="9">
    <source>
        <dbReference type="HAMAP-Rule" id="MF_01471"/>
    </source>
</evidence>
<dbReference type="GO" id="GO:0016787">
    <property type="term" value="F:hydrolase activity"/>
    <property type="evidence" value="ECO:0007669"/>
    <property type="project" value="UniProtKB-KW"/>
</dbReference>
<keyword evidence="7 9" id="KW-0460">Magnesium</keyword>
<gene>
    <name evidence="9" type="primary">cas2</name>
    <name evidence="10" type="ORF">AYW79_09045</name>
</gene>
<evidence type="ECO:0000256" key="5">
    <source>
        <dbReference type="ARBA" id="ARBA00022759"/>
    </source>
</evidence>
<dbReference type="Proteomes" id="UP000077421">
    <property type="component" value="Unassembled WGS sequence"/>
</dbReference>
<dbReference type="GO" id="GO:0043571">
    <property type="term" value="P:maintenance of CRISPR repeat elements"/>
    <property type="evidence" value="ECO:0007669"/>
    <property type="project" value="UniProtKB-UniRule"/>
</dbReference>
<name>A0A853K9K9_9BACL</name>
<dbReference type="InterPro" id="IPR019199">
    <property type="entry name" value="Virulence_VapD/CRISPR_Cas2"/>
</dbReference>
<reference evidence="10 11" key="1">
    <citation type="submission" date="2016-02" db="EMBL/GenBank/DDBJ databases">
        <title>Draft genome sequence of Acidibacillus ferrooxidans SLC66.</title>
        <authorList>
            <person name="Oliveira G."/>
            <person name="Nancucheo I."/>
            <person name="Dall'Agnol H."/>
            <person name="Johnson B."/>
            <person name="Oliveira R."/>
            <person name="Nunes G.L."/>
            <person name="Tzotzos G."/>
            <person name="Orellana S.C."/>
            <person name="Salim A.C."/>
            <person name="Araujo F.M."/>
        </authorList>
    </citation>
    <scope>NUCLEOTIDE SEQUENCE [LARGE SCALE GENOMIC DNA]</scope>
    <source>
        <strain evidence="10 11">SLC66</strain>
    </source>
</reference>
<dbReference type="RefSeq" id="WP_067564792.1">
    <property type="nucleotide sequence ID" value="NZ_LSUQ01000025.1"/>
</dbReference>
<comment type="caution">
    <text evidence="10">The sequence shown here is derived from an EMBL/GenBank/DDBJ whole genome shotgun (WGS) entry which is preliminary data.</text>
</comment>
<dbReference type="AlphaFoldDB" id="A0A853K9K9"/>
<feature type="binding site" evidence="9">
    <location>
        <position position="8"/>
    </location>
    <ligand>
        <name>Mg(2+)</name>
        <dbReference type="ChEBI" id="CHEBI:18420"/>
        <note>catalytic</note>
    </ligand>
</feature>
<evidence type="ECO:0000313" key="10">
    <source>
        <dbReference type="EMBL" id="OAG93742.1"/>
    </source>
</evidence>
<comment type="cofactor">
    <cofactor evidence="1 9">
        <name>Mg(2+)</name>
        <dbReference type="ChEBI" id="CHEBI:18420"/>
    </cofactor>
</comment>
<evidence type="ECO:0000313" key="11">
    <source>
        <dbReference type="Proteomes" id="UP000077421"/>
    </source>
</evidence>
<evidence type="ECO:0000256" key="8">
    <source>
        <dbReference type="ARBA" id="ARBA00023118"/>
    </source>
</evidence>
<comment type="function">
    <text evidence="9">CRISPR (clustered regularly interspaced short palindromic repeat), is an adaptive immune system that provides protection against mobile genetic elements (viruses, transposable elements and conjugative plasmids). CRISPR clusters contain sequences complementary to antecedent mobile elements and target invading nucleic acids. CRISPR clusters are transcribed and processed into CRISPR RNA (crRNA). Functions as a ssRNA-specific endoribonuclease. Involved in the integration of spacer DNA into the CRISPR cassette.</text>
</comment>
<dbReference type="GO" id="GO:0051607">
    <property type="term" value="P:defense response to virus"/>
    <property type="evidence" value="ECO:0007669"/>
    <property type="project" value="UniProtKB-UniRule"/>
</dbReference>
<evidence type="ECO:0000256" key="2">
    <source>
        <dbReference type="ARBA" id="ARBA00009959"/>
    </source>
</evidence>
<dbReference type="InterPro" id="IPR021127">
    <property type="entry name" value="CRISPR_associated_Cas2"/>
</dbReference>
<dbReference type="OrthoDB" id="9791737at2"/>
<sequence length="102" mass="11768">MRLLVLFDLPVGTGLERKAASRFRTFLLTDGYYMIQFSCYCRICGSFEIADKHERRLEANLPVKGSVRSLVVTEKQFSRMKILVGEHVSNEVKIHSEQLVLF</sequence>
<dbReference type="SUPFAM" id="SSF143430">
    <property type="entry name" value="TTP0101/SSO1404-like"/>
    <property type="match status" value="1"/>
</dbReference>
<comment type="similarity">
    <text evidence="2 9">Belongs to the CRISPR-associated endoribonuclease Cas2 protein family.</text>
</comment>
<keyword evidence="3 9" id="KW-0540">Nuclease</keyword>
<dbReference type="HAMAP" id="MF_01471">
    <property type="entry name" value="Cas2"/>
    <property type="match status" value="1"/>
</dbReference>
<keyword evidence="5 9" id="KW-0255">Endonuclease</keyword>
<evidence type="ECO:0000256" key="4">
    <source>
        <dbReference type="ARBA" id="ARBA00022723"/>
    </source>
</evidence>
<evidence type="ECO:0000256" key="6">
    <source>
        <dbReference type="ARBA" id="ARBA00022801"/>
    </source>
</evidence>
<evidence type="ECO:0000256" key="7">
    <source>
        <dbReference type="ARBA" id="ARBA00022842"/>
    </source>
</evidence>
<organism evidence="10 11">
    <name type="scientific">Ferroacidibacillus organovorans</name>
    <dbReference type="NCBI Taxonomy" id="1765683"/>
    <lineage>
        <taxon>Bacteria</taxon>
        <taxon>Bacillati</taxon>
        <taxon>Bacillota</taxon>
        <taxon>Bacilli</taxon>
        <taxon>Bacillales</taxon>
        <taxon>Alicyclobacillaceae</taxon>
        <taxon>Ferroacidibacillus</taxon>
    </lineage>
</organism>
<keyword evidence="4 9" id="KW-0479">Metal-binding</keyword>
<dbReference type="GO" id="GO:0004521">
    <property type="term" value="F:RNA endonuclease activity"/>
    <property type="evidence" value="ECO:0007669"/>
    <property type="project" value="InterPro"/>
</dbReference>
<dbReference type="NCBIfam" id="TIGR01573">
    <property type="entry name" value="cas2"/>
    <property type="match status" value="1"/>
</dbReference>
<keyword evidence="8 9" id="KW-0051">Antiviral defense</keyword>
<dbReference type="EMBL" id="LSUQ01000025">
    <property type="protein sequence ID" value="OAG93742.1"/>
    <property type="molecule type" value="Genomic_DNA"/>
</dbReference>
<protein>
    <recommendedName>
        <fullName evidence="9">CRISPR-associated endoribonuclease Cas2</fullName>
        <ecNumber evidence="9">3.1.-.-</ecNumber>
    </recommendedName>
</protein>
<dbReference type="EC" id="3.1.-.-" evidence="9"/>
<evidence type="ECO:0000256" key="1">
    <source>
        <dbReference type="ARBA" id="ARBA00001946"/>
    </source>
</evidence>
<evidence type="ECO:0000256" key="3">
    <source>
        <dbReference type="ARBA" id="ARBA00022722"/>
    </source>
</evidence>
<dbReference type="Pfam" id="PF09827">
    <property type="entry name" value="CRISPR_Cas2"/>
    <property type="match status" value="1"/>
</dbReference>